<dbReference type="InterPro" id="IPR000639">
    <property type="entry name" value="Epox_hydrolase-like"/>
</dbReference>
<evidence type="ECO:0000259" key="2">
    <source>
        <dbReference type="Pfam" id="PF00561"/>
    </source>
</evidence>
<dbReference type="SUPFAM" id="SSF53474">
    <property type="entry name" value="alpha/beta-Hydrolases"/>
    <property type="match status" value="1"/>
</dbReference>
<dbReference type="GO" id="GO:0016787">
    <property type="term" value="F:hydrolase activity"/>
    <property type="evidence" value="ECO:0007669"/>
    <property type="project" value="UniProtKB-KW"/>
</dbReference>
<reference evidence="3" key="1">
    <citation type="submission" date="2016-10" db="EMBL/GenBank/DDBJ databases">
        <authorList>
            <person name="Varghese N."/>
            <person name="Submissions S."/>
        </authorList>
    </citation>
    <scope>NUCLEOTIDE SEQUENCE [LARGE SCALE GENOMIC DNA]</scope>
    <source>
        <strain evidence="3">YR281</strain>
    </source>
</reference>
<name>A0A7Z7B213_9BURK</name>
<accession>A0A7Z7B213</accession>
<evidence type="ECO:0000313" key="4">
    <source>
        <dbReference type="Proteomes" id="UP000198900"/>
    </source>
</evidence>
<dbReference type="PANTHER" id="PTHR43329">
    <property type="entry name" value="EPOXIDE HYDROLASE"/>
    <property type="match status" value="1"/>
</dbReference>
<dbReference type="InterPro" id="IPR000073">
    <property type="entry name" value="AB_hydrolase_1"/>
</dbReference>
<keyword evidence="4" id="KW-1185">Reference proteome</keyword>
<dbReference type="PRINTS" id="PR00111">
    <property type="entry name" value="ABHYDROLASE"/>
</dbReference>
<organism evidence="3 4">
    <name type="scientific">Paraburkholderia steynii</name>
    <dbReference type="NCBI Taxonomy" id="1245441"/>
    <lineage>
        <taxon>Bacteria</taxon>
        <taxon>Pseudomonadati</taxon>
        <taxon>Pseudomonadota</taxon>
        <taxon>Betaproteobacteria</taxon>
        <taxon>Burkholderiales</taxon>
        <taxon>Burkholderiaceae</taxon>
        <taxon>Paraburkholderia</taxon>
    </lineage>
</organism>
<dbReference type="Proteomes" id="UP000198900">
    <property type="component" value="Unassembled WGS sequence"/>
</dbReference>
<dbReference type="Pfam" id="PF00561">
    <property type="entry name" value="Abhydrolase_1"/>
    <property type="match status" value="1"/>
</dbReference>
<keyword evidence="1" id="KW-0378">Hydrolase</keyword>
<sequence>MTTTTSLQHHTLRINGMKMHYVTAGEGEPLVLLHGWPQTWYEWNHVIPLLARKYRLIVPDLRGAGDTGRPVSGYDKRTMANDIIALLDHLGIPDFFLAGHDFGGAVSYALAAQHRARVRALAIVEMVLPGFGYEEAMKMTPDGGGLWHFTFHMADNVAEMLLEGREREYLSFFYREYSYNPDAVDARALEEYVQHYSAPGAMRATMGYYRTIFKDAADNRAWAQEKLTMPVLAIAGEASLGDITRQSVSCVAERVTARIVPMSGHWLPEEQPEVLAREFEQFFV</sequence>
<protein>
    <submittedName>
        <fullName evidence="3">Pimeloyl-ACP methyl ester carboxylesterase</fullName>
    </submittedName>
</protein>
<dbReference type="Gene3D" id="3.40.50.1820">
    <property type="entry name" value="alpha/beta hydrolase"/>
    <property type="match status" value="1"/>
</dbReference>
<comment type="caution">
    <text evidence="3">The sequence shown here is derived from an EMBL/GenBank/DDBJ whole genome shotgun (WGS) entry which is preliminary data.</text>
</comment>
<dbReference type="PRINTS" id="PR00412">
    <property type="entry name" value="EPOXHYDRLASE"/>
</dbReference>
<proteinExistence type="predicted"/>
<feature type="domain" description="AB hydrolase-1" evidence="2">
    <location>
        <begin position="29"/>
        <end position="270"/>
    </location>
</feature>
<evidence type="ECO:0000313" key="3">
    <source>
        <dbReference type="EMBL" id="SDH24461.1"/>
    </source>
</evidence>
<dbReference type="InterPro" id="IPR029058">
    <property type="entry name" value="AB_hydrolase_fold"/>
</dbReference>
<dbReference type="RefSeq" id="WP_091776303.1">
    <property type="nucleotide sequence ID" value="NZ_FNDI01000003.1"/>
</dbReference>
<dbReference type="AlphaFoldDB" id="A0A7Z7B213"/>
<evidence type="ECO:0000256" key="1">
    <source>
        <dbReference type="ARBA" id="ARBA00022801"/>
    </source>
</evidence>
<gene>
    <name evidence="3" type="ORF">SAMN04487926_10344</name>
</gene>
<dbReference type="EMBL" id="FNDI01000003">
    <property type="protein sequence ID" value="SDH24461.1"/>
    <property type="molecule type" value="Genomic_DNA"/>
</dbReference>